<sequence length="113" mass="12123">MTDKQQQPTEEIKPPANSVCEAFQMQLKTAISAAETAAIALNAIGVAATEIGTAAAASAGEAAEATFKQAQEYFDTATRETGKVLEAVGDNPLLREFLKFWLFLACRWVVPKC</sequence>
<organism evidence="1 2">
    <name type="scientific">Microcoleus anatoxicus PTRS2</name>
    <dbReference type="NCBI Taxonomy" id="2705321"/>
    <lineage>
        <taxon>Bacteria</taxon>
        <taxon>Bacillati</taxon>
        <taxon>Cyanobacteriota</taxon>
        <taxon>Cyanophyceae</taxon>
        <taxon>Oscillatoriophycideae</taxon>
        <taxon>Oscillatoriales</taxon>
        <taxon>Microcoleaceae</taxon>
        <taxon>Microcoleus</taxon>
        <taxon>Microcoleus anatoxicus</taxon>
    </lineage>
</organism>
<evidence type="ECO:0008006" key="3">
    <source>
        <dbReference type="Google" id="ProtNLM"/>
    </source>
</evidence>
<evidence type="ECO:0000313" key="2">
    <source>
        <dbReference type="Proteomes" id="UP001384579"/>
    </source>
</evidence>
<proteinExistence type="predicted"/>
<protein>
    <recommendedName>
        <fullName evidence="3">Phycocyanin alpha subunit</fullName>
    </recommendedName>
</protein>
<gene>
    <name evidence="1" type="ORF">WMG39_01080</name>
</gene>
<dbReference type="RefSeq" id="WP_340520595.1">
    <property type="nucleotide sequence ID" value="NZ_JBBLXS010000007.1"/>
</dbReference>
<comment type="caution">
    <text evidence="1">The sequence shown here is derived from an EMBL/GenBank/DDBJ whole genome shotgun (WGS) entry which is preliminary data.</text>
</comment>
<accession>A0ABU8YGE6</accession>
<keyword evidence="2" id="KW-1185">Reference proteome</keyword>
<name>A0ABU8YGE6_9CYAN</name>
<evidence type="ECO:0000313" key="1">
    <source>
        <dbReference type="EMBL" id="MEK0183435.1"/>
    </source>
</evidence>
<dbReference type="EMBL" id="JBBLXS010000007">
    <property type="protein sequence ID" value="MEK0183435.1"/>
    <property type="molecule type" value="Genomic_DNA"/>
</dbReference>
<reference evidence="1 2" key="1">
    <citation type="journal article" date="2020" name="Harmful Algae">
        <title>Molecular and morphological characterization of a novel dihydroanatoxin-a producing Microcoleus species (cyanobacteria) from the Russian River, California, USA.</title>
        <authorList>
            <person name="Conklin K.Y."/>
            <person name="Stancheva R."/>
            <person name="Otten T.G."/>
            <person name="Fadness R."/>
            <person name="Boyer G.L."/>
            <person name="Read B."/>
            <person name="Zhang X."/>
            <person name="Sheath R.G."/>
        </authorList>
    </citation>
    <scope>NUCLEOTIDE SEQUENCE [LARGE SCALE GENOMIC DNA]</scope>
    <source>
        <strain evidence="1 2">PTRS2</strain>
    </source>
</reference>
<dbReference type="Proteomes" id="UP001384579">
    <property type="component" value="Unassembled WGS sequence"/>
</dbReference>